<dbReference type="EMBL" id="CADCVQ010000160">
    <property type="protein sequence ID" value="CAA9528309.1"/>
    <property type="molecule type" value="Genomic_DNA"/>
</dbReference>
<evidence type="ECO:0000256" key="1">
    <source>
        <dbReference type="SAM" id="MobiDB-lite"/>
    </source>
</evidence>
<feature type="non-terminal residue" evidence="2">
    <location>
        <position position="74"/>
    </location>
</feature>
<feature type="compositionally biased region" description="Basic and acidic residues" evidence="1">
    <location>
        <begin position="62"/>
        <end position="74"/>
    </location>
</feature>
<evidence type="ECO:0000313" key="2">
    <source>
        <dbReference type="EMBL" id="CAA9528309.1"/>
    </source>
</evidence>
<feature type="non-terminal residue" evidence="2">
    <location>
        <position position="1"/>
    </location>
</feature>
<organism evidence="2">
    <name type="scientific">uncultured Solirubrobacteraceae bacterium</name>
    <dbReference type="NCBI Taxonomy" id="1162706"/>
    <lineage>
        <taxon>Bacteria</taxon>
        <taxon>Bacillati</taxon>
        <taxon>Actinomycetota</taxon>
        <taxon>Thermoleophilia</taxon>
        <taxon>Solirubrobacterales</taxon>
        <taxon>Solirubrobacteraceae</taxon>
        <taxon>environmental samples</taxon>
    </lineage>
</organism>
<protein>
    <submittedName>
        <fullName evidence="2">Uncharacterized protein</fullName>
    </submittedName>
</protein>
<feature type="region of interest" description="Disordered" evidence="1">
    <location>
        <begin position="15"/>
        <end position="74"/>
    </location>
</feature>
<name>A0A6J4TQ89_9ACTN</name>
<accession>A0A6J4TQ89</accession>
<feature type="compositionally biased region" description="Basic residues" evidence="1">
    <location>
        <begin position="36"/>
        <end position="47"/>
    </location>
</feature>
<dbReference type="AlphaFoldDB" id="A0A6J4TQ89"/>
<gene>
    <name evidence="2" type="ORF">AVDCRST_MAG67-4251</name>
</gene>
<reference evidence="2" key="1">
    <citation type="submission" date="2020-02" db="EMBL/GenBank/DDBJ databases">
        <authorList>
            <person name="Meier V. D."/>
        </authorList>
    </citation>
    <scope>NUCLEOTIDE SEQUENCE</scope>
    <source>
        <strain evidence="2">AVDCRST_MAG67</strain>
    </source>
</reference>
<feature type="compositionally biased region" description="Basic and acidic residues" evidence="1">
    <location>
        <begin position="19"/>
        <end position="32"/>
    </location>
</feature>
<sequence length="74" mass="8398">ARTVIDRCRARRVSRALAGHREPPSLRRDRVPARPPRARPPARRPRGRPAVPPRDPRRARRGPGDGGRRSEPTM</sequence>
<proteinExistence type="predicted"/>